<dbReference type="RefSeq" id="WP_013598079.1">
    <property type="nucleotide sequence ID" value="NC_015144.1"/>
</dbReference>
<reference evidence="3" key="2">
    <citation type="journal article" date="2011" name="Stand. Genomic Sci.">
        <title>Complete genome sequence of Weeksella virosa type strain (9751T).</title>
        <authorList>
            <person name="Lang E."/>
            <person name="Teshima H."/>
            <person name="Lucas S."/>
            <person name="Lapidus A."/>
            <person name="Hammon N."/>
            <person name="Deshpande S."/>
            <person name="Nolan M."/>
            <person name="Cheng J."/>
            <person name="Pitluck S."/>
            <person name="Liolios K."/>
            <person name="Pagani I."/>
            <person name="Mikhailova N."/>
            <person name="Ivanova N."/>
            <person name="Mavromatis K."/>
            <person name="Pati A."/>
            <person name="Tapia R."/>
            <person name="Han C."/>
            <person name="Goodwin L."/>
            <person name="Chen A."/>
            <person name="Palaniappan K."/>
            <person name="Land M."/>
            <person name="Hauser L."/>
            <person name="Chang Y."/>
            <person name="Jeffries C."/>
            <person name="Brambilla E."/>
            <person name="Kopitz M."/>
            <person name="Rohde M."/>
            <person name="Goker M."/>
            <person name="Tindall B."/>
            <person name="Detter J."/>
            <person name="Woyke T."/>
            <person name="Bristow J."/>
            <person name="Eisen J."/>
            <person name="Markowitz V."/>
            <person name="Hugenholtz P."/>
            <person name="Klenk H."/>
            <person name="Kyrpides N."/>
        </authorList>
    </citation>
    <scope>NUCLEOTIDE SEQUENCE [LARGE SCALE GENOMIC DNA]</scope>
    <source>
        <strain evidence="3">ATCC 43766 / DSM 16922 / JCM 21250 / NBRC 16016 / NCTC 11634 / CL345/78</strain>
    </source>
</reference>
<dbReference type="STRING" id="865938.Weevi_0980"/>
<evidence type="ECO:0000313" key="2">
    <source>
        <dbReference type="EMBL" id="ADX67689.1"/>
    </source>
</evidence>
<keyword evidence="3" id="KW-1185">Reference proteome</keyword>
<dbReference type="InterPro" id="IPR025366">
    <property type="entry name" value="DUF4270"/>
</dbReference>
<dbReference type="Pfam" id="PF14092">
    <property type="entry name" value="DUF4270"/>
    <property type="match status" value="1"/>
</dbReference>
<evidence type="ECO:0000313" key="3">
    <source>
        <dbReference type="Proteomes" id="UP000008641"/>
    </source>
</evidence>
<name>F0P1X9_WEEVC</name>
<protein>
    <recommendedName>
        <fullName evidence="4">DUF4270 domain-containing protein</fullName>
    </recommendedName>
</protein>
<dbReference type="KEGG" id="wvi:Weevi_0980"/>
<sequence>MKRILNVLTVLSALLVTSSLLVSCDNDPLTVGDELVGGGATGSKYELDLVAYNTTTDTILSNQKVLQNAILGVYNEPTFGQNKARFYTQVRLSGANPTFGQNPTVDSVVLRIPVYHKEKAAKQDTVKVTSGTDKDKIEKWWIKNTYELDSIYGHKDATMRLNVREMNTVLFYDSLYYSNPNLRNKDQIEVLPTVLGSTEITKTVVQNIVKEKDKSTTDFEEEVAYKVMLDKDFFQQKIINNRSTGNLSDNATFIRNVLRGLEISVENDNGFYFQFNPNQIQLKMYYSHDDTKVKEGEEPKRMQSSYDFGFRNRWTSLQSGPDFTVQLNQFSNQRSAELLSATQNPDRVNGASRLYLNGMDGTMINLHIKPEALEDFRNKAKGNNWIIVGAKVVMNVDNSYQDIASKPPYIFAWNHYQKEGKWIDEMYSDMTRQQSFVNSYPHNVHFNPMYNFKKNDGQYIIDITDHLKSMIERGEVFENQEMRIGMGNFLLEIGKSNIYSEKPHYNNRVSSPHRLVFHGNQSSDQEKKLKLLVYYTQK</sequence>
<feature type="signal peptide" evidence="1">
    <location>
        <begin position="1"/>
        <end position="23"/>
    </location>
</feature>
<dbReference type="EMBL" id="CP002455">
    <property type="protein sequence ID" value="ADX67689.1"/>
    <property type="molecule type" value="Genomic_DNA"/>
</dbReference>
<dbReference type="Proteomes" id="UP000008641">
    <property type="component" value="Chromosome"/>
</dbReference>
<feature type="chain" id="PRO_5003256456" description="DUF4270 domain-containing protein" evidence="1">
    <location>
        <begin position="24"/>
        <end position="538"/>
    </location>
</feature>
<evidence type="ECO:0008006" key="4">
    <source>
        <dbReference type="Google" id="ProtNLM"/>
    </source>
</evidence>
<evidence type="ECO:0000256" key="1">
    <source>
        <dbReference type="SAM" id="SignalP"/>
    </source>
</evidence>
<dbReference type="OrthoDB" id="1466062at2"/>
<dbReference type="PROSITE" id="PS51257">
    <property type="entry name" value="PROKAR_LIPOPROTEIN"/>
    <property type="match status" value="1"/>
</dbReference>
<dbReference type="eggNOG" id="ENOG502Z8IK">
    <property type="taxonomic scope" value="Bacteria"/>
</dbReference>
<dbReference type="HOGENOM" id="CLU_498593_0_0_10"/>
<keyword evidence="1" id="KW-0732">Signal</keyword>
<proteinExistence type="predicted"/>
<organism evidence="2 3">
    <name type="scientific">Weeksella virosa (strain ATCC 43766 / DSM 16922 / JCM 21250 / CCUG 30538 / CDC 9751 / IAM 14551 / NBRC 16016 / NCTC 11634 / CL345/78)</name>
    <dbReference type="NCBI Taxonomy" id="865938"/>
    <lineage>
        <taxon>Bacteria</taxon>
        <taxon>Pseudomonadati</taxon>
        <taxon>Bacteroidota</taxon>
        <taxon>Flavobacteriia</taxon>
        <taxon>Flavobacteriales</taxon>
        <taxon>Weeksellaceae</taxon>
        <taxon>Weeksella</taxon>
    </lineage>
</organism>
<dbReference type="AlphaFoldDB" id="F0P1X9"/>
<accession>F0P1X9</accession>
<reference evidence="2 3" key="1">
    <citation type="journal article" date="2011" name="Stand. Genomic Sci.">
        <title>Complete genome sequence of Weeksella virosa type strain (9751).</title>
        <authorList>
            <person name="Lang E."/>
            <person name="Teshima H."/>
            <person name="Lucas S."/>
            <person name="Lapidus A."/>
            <person name="Hammon N."/>
            <person name="Deshpande S."/>
            <person name="Nolan M."/>
            <person name="Cheng J.F."/>
            <person name="Pitluck S."/>
            <person name="Liolios K."/>
            <person name="Pagani I."/>
            <person name="Mikhailova N."/>
            <person name="Ivanova N."/>
            <person name="Mavromatis K."/>
            <person name="Pati A."/>
            <person name="Tapia R."/>
            <person name="Han C."/>
            <person name="Goodwin L."/>
            <person name="Chen A."/>
            <person name="Palaniappan K."/>
            <person name="Land M."/>
            <person name="Hauser L."/>
            <person name="Chang Y.J."/>
            <person name="Jeffries C.D."/>
            <person name="Brambilla E.M."/>
            <person name="Kopitz M."/>
            <person name="Rohde M."/>
            <person name="Goker M."/>
            <person name="Tindall B.J."/>
            <person name="Detter J.C."/>
            <person name="Woyke T."/>
            <person name="Bristow J."/>
            <person name="Eisen J.A."/>
            <person name="Markowitz V."/>
            <person name="Hugenholtz P."/>
            <person name="Klenk H.P."/>
            <person name="Kyrpides N.C."/>
        </authorList>
    </citation>
    <scope>NUCLEOTIDE SEQUENCE [LARGE SCALE GENOMIC DNA]</scope>
    <source>
        <strain evidence="3">ATCC 43766 / DSM 16922 / JCM 21250 / NBRC 16016 / NCTC 11634 / CL345/78</strain>
    </source>
</reference>
<gene>
    <name evidence="2" type="ordered locus">Weevi_0980</name>
</gene>